<keyword evidence="5" id="KW-1185">Reference proteome</keyword>
<dbReference type="OrthoDB" id="263560at2759"/>
<dbReference type="PANTHER" id="PTHR21250">
    <property type="entry name" value="PRE-RRNA-PROCESSING PROTEIN TSR2 HOMOLOG"/>
    <property type="match status" value="1"/>
</dbReference>
<reference evidence="4 5" key="1">
    <citation type="journal article" date="2018" name="Evol. Lett.">
        <title>Horizontal gene cluster transfer increased hallucinogenic mushroom diversity.</title>
        <authorList>
            <person name="Reynolds H.T."/>
            <person name="Vijayakumar V."/>
            <person name="Gluck-Thaler E."/>
            <person name="Korotkin H.B."/>
            <person name="Matheny P.B."/>
            <person name="Slot J.C."/>
        </authorList>
    </citation>
    <scope>NUCLEOTIDE SEQUENCE [LARGE SCALE GENOMIC DNA]</scope>
    <source>
        <strain evidence="4 5">2629</strain>
    </source>
</reference>
<gene>
    <name evidence="4" type="ORF">CVT24_013370</name>
</gene>
<dbReference type="InParanoid" id="A0A409YMM1"/>
<dbReference type="Proteomes" id="UP000284842">
    <property type="component" value="Unassembled WGS sequence"/>
</dbReference>
<evidence type="ECO:0000313" key="5">
    <source>
        <dbReference type="Proteomes" id="UP000284842"/>
    </source>
</evidence>
<feature type="region of interest" description="Disordered" evidence="3">
    <location>
        <begin position="558"/>
        <end position="580"/>
    </location>
</feature>
<dbReference type="STRING" id="181874.A0A409YMM1"/>
<dbReference type="EMBL" id="NHTK01000961">
    <property type="protein sequence ID" value="PPR04333.1"/>
    <property type="molecule type" value="Genomic_DNA"/>
</dbReference>
<evidence type="ECO:0000256" key="2">
    <source>
        <dbReference type="ARBA" id="ARBA00022552"/>
    </source>
</evidence>
<feature type="compositionally biased region" description="Basic and acidic residues" evidence="3">
    <location>
        <begin position="569"/>
        <end position="580"/>
    </location>
</feature>
<comment type="similarity">
    <text evidence="1">Belongs to the TSR2 family.</text>
</comment>
<dbReference type="GO" id="GO:0006364">
    <property type="term" value="P:rRNA processing"/>
    <property type="evidence" value="ECO:0007669"/>
    <property type="project" value="UniProtKB-KW"/>
</dbReference>
<evidence type="ECO:0000256" key="3">
    <source>
        <dbReference type="SAM" id="MobiDB-lite"/>
    </source>
</evidence>
<dbReference type="AlphaFoldDB" id="A0A409YMM1"/>
<organism evidence="4 5">
    <name type="scientific">Panaeolus cyanescens</name>
    <dbReference type="NCBI Taxonomy" id="181874"/>
    <lineage>
        <taxon>Eukaryota</taxon>
        <taxon>Fungi</taxon>
        <taxon>Dikarya</taxon>
        <taxon>Basidiomycota</taxon>
        <taxon>Agaricomycotina</taxon>
        <taxon>Agaricomycetes</taxon>
        <taxon>Agaricomycetidae</taxon>
        <taxon>Agaricales</taxon>
        <taxon>Agaricineae</taxon>
        <taxon>Galeropsidaceae</taxon>
        <taxon>Panaeolus</taxon>
    </lineage>
</organism>
<feature type="compositionally biased region" description="Acidic residues" evidence="3">
    <location>
        <begin position="558"/>
        <end position="568"/>
    </location>
</feature>
<evidence type="ECO:0000313" key="4">
    <source>
        <dbReference type="EMBL" id="PPR04333.1"/>
    </source>
</evidence>
<evidence type="ECO:0008006" key="6">
    <source>
        <dbReference type="Google" id="ProtNLM"/>
    </source>
</evidence>
<feature type="region of interest" description="Disordered" evidence="3">
    <location>
        <begin position="122"/>
        <end position="177"/>
    </location>
</feature>
<feature type="compositionally biased region" description="Basic and acidic residues" evidence="3">
    <location>
        <begin position="166"/>
        <end position="175"/>
    </location>
</feature>
<proteinExistence type="inferred from homology"/>
<accession>A0A409YMM1</accession>
<comment type="caution">
    <text evidence="4">The sequence shown here is derived from an EMBL/GenBank/DDBJ whole genome shotgun (WGS) entry which is preliminary data.</text>
</comment>
<evidence type="ECO:0000256" key="1">
    <source>
        <dbReference type="ARBA" id="ARBA00006524"/>
    </source>
</evidence>
<dbReference type="Pfam" id="PF10273">
    <property type="entry name" value="WGG"/>
    <property type="match status" value="1"/>
</dbReference>
<protein>
    <recommendedName>
        <fullName evidence="6">Pre-rRNA-processing protein TSR2</fullName>
    </recommendedName>
</protein>
<dbReference type="InterPro" id="IPR019398">
    <property type="entry name" value="Pre-rRNA_process_TSR2"/>
</dbReference>
<name>A0A409YMM1_9AGAR</name>
<keyword evidence="2" id="KW-0698">rRNA processing</keyword>
<sequence>METPSAPEPTLVQFARGVIARLTIWSTLRIAVQEGWGGSNGIEKRTFLASEIVDSFEQQTPVPDDIYIEEMLLQVMADEFETIVEDGSAESVAKDIVKLWEETKAGNTALVTKFEDLAEKTKGKKANAQEQVASDDEDDEDDWEDDDGMPEDESDGEEVPQLIDTSRPRREREEPVVDEDGFTLSPTVTDLILDHVCGKDGSKEEFQDLSACSLVCKYLNALVCPRLFERIQVNDEWGFGMATKALRRLTALHELMEASPALATFVRSFTIITHLVGYPDYHGHDWILQNAHIPLILPKLTGLKSFSFQNLTGTVVWKYLSPGMSKAFQDLCLNASITHLDFSNIRGMPVSWIAKCENLSHLRLKYVSEDGGVPDIYQSCDEVTSCPVTSLDILNATSAMQAFSRCTSFSNLKKFKTALHQDGDVTAAQLVLSNAEYSVEELEISSIIRSWGPLAPTLELHTLKSLHTIKINSVLFIIDSHSLPDAISTVLELSSSSPSQSVETIHLCFEWGGTRSVTDGPLALYLHSGWSKLDEIIKDGYPELKKLILEFEDENWNADGDDNKDGDEGEKGDQGDKERAKEHLRNVLPGVASSKSITLQLVITPIMARYEL</sequence>
<feature type="compositionally biased region" description="Acidic residues" evidence="3">
    <location>
        <begin position="133"/>
        <end position="158"/>
    </location>
</feature>